<evidence type="ECO:0000256" key="1">
    <source>
        <dbReference type="PROSITE-ProRule" id="PRU00176"/>
    </source>
</evidence>
<dbReference type="PROSITE" id="PS50102">
    <property type="entry name" value="RRM"/>
    <property type="match status" value="2"/>
</dbReference>
<dbReference type="InterPro" id="IPR035979">
    <property type="entry name" value="RBD_domain_sf"/>
</dbReference>
<evidence type="ECO:0000313" key="5">
    <source>
        <dbReference type="Proteomes" id="UP000663845"/>
    </source>
</evidence>
<dbReference type="EMBL" id="CAJNOG010000111">
    <property type="protein sequence ID" value="CAF0958727.1"/>
    <property type="molecule type" value="Genomic_DNA"/>
</dbReference>
<feature type="domain" description="RRM" evidence="3">
    <location>
        <begin position="162"/>
        <end position="226"/>
    </location>
</feature>
<feature type="compositionally biased region" description="Low complexity" evidence="2">
    <location>
        <begin position="147"/>
        <end position="158"/>
    </location>
</feature>
<evidence type="ECO:0000259" key="3">
    <source>
        <dbReference type="PROSITE" id="PS50102"/>
    </source>
</evidence>
<evidence type="ECO:0000313" key="4">
    <source>
        <dbReference type="EMBL" id="CAF0958727.1"/>
    </source>
</evidence>
<dbReference type="AlphaFoldDB" id="A0A814DLG3"/>
<dbReference type="Proteomes" id="UP000663845">
    <property type="component" value="Unassembled WGS sequence"/>
</dbReference>
<dbReference type="InterPro" id="IPR012677">
    <property type="entry name" value="Nucleotide-bd_a/b_plait_sf"/>
</dbReference>
<organism evidence="4 5">
    <name type="scientific">Adineta steineri</name>
    <dbReference type="NCBI Taxonomy" id="433720"/>
    <lineage>
        <taxon>Eukaryota</taxon>
        <taxon>Metazoa</taxon>
        <taxon>Spiralia</taxon>
        <taxon>Gnathifera</taxon>
        <taxon>Rotifera</taxon>
        <taxon>Eurotatoria</taxon>
        <taxon>Bdelloidea</taxon>
        <taxon>Adinetida</taxon>
        <taxon>Adinetidae</taxon>
        <taxon>Adineta</taxon>
    </lineage>
</organism>
<feature type="compositionally biased region" description="Basic residues" evidence="2">
    <location>
        <begin position="122"/>
        <end position="132"/>
    </location>
</feature>
<dbReference type="InterPro" id="IPR050441">
    <property type="entry name" value="RBM"/>
</dbReference>
<feature type="region of interest" description="Disordered" evidence="2">
    <location>
        <begin position="226"/>
        <end position="297"/>
    </location>
</feature>
<dbReference type="SMART" id="SM00360">
    <property type="entry name" value="RRM"/>
    <property type="match status" value="2"/>
</dbReference>
<keyword evidence="1" id="KW-0694">RNA-binding</keyword>
<comment type="caution">
    <text evidence="4">The sequence shown here is derived from an EMBL/GenBank/DDBJ whole genome shotgun (WGS) entry which is preliminary data.</text>
</comment>
<feature type="domain" description="RRM" evidence="3">
    <location>
        <begin position="11"/>
        <end position="89"/>
    </location>
</feature>
<feature type="region of interest" description="Disordered" evidence="2">
    <location>
        <begin position="89"/>
        <end position="158"/>
    </location>
</feature>
<dbReference type="InterPro" id="IPR000504">
    <property type="entry name" value="RRM_dom"/>
</dbReference>
<feature type="compositionally biased region" description="Basic and acidic residues" evidence="2">
    <location>
        <begin position="226"/>
        <end position="243"/>
    </location>
</feature>
<protein>
    <recommendedName>
        <fullName evidence="3">RRM domain-containing protein</fullName>
    </recommendedName>
</protein>
<sequence length="297" mass="34379">MSSRHSRNLSASLYIRGLAEKVRYEDLKKIFGRYGRIVDITLPLDYYTRDAKGYGFVEYEESRDAEEALHALDRYRLLGRELEVEFARGDRKTPSEMRSREKEARHSGSRGGGGGGEFGRRDRSRSRDRRQRSGSPVGRDRRRGGTRSRSPYSRSPVPRRYEDLKKIFGRYGRIVDITLPLDYYTRDAKGFGFVEYEESRDAEEALHALDRYRLLGRELEVEFARGDRKTPSEMRAREKESRHSGGRGGGGGGEFGRRDRSRSRDRRQRSGSPVGRDRRRGGTRSRSPYSRSPVPRR</sequence>
<gene>
    <name evidence="4" type="ORF">JYZ213_LOCUS13714</name>
</gene>
<feature type="compositionally biased region" description="Low complexity" evidence="2">
    <location>
        <begin position="284"/>
        <end position="297"/>
    </location>
</feature>
<reference evidence="4" key="1">
    <citation type="submission" date="2021-02" db="EMBL/GenBank/DDBJ databases">
        <authorList>
            <person name="Nowell W R."/>
        </authorList>
    </citation>
    <scope>NUCLEOTIDE SEQUENCE</scope>
</reference>
<dbReference type="Gene3D" id="3.30.70.330">
    <property type="match status" value="2"/>
</dbReference>
<dbReference type="SUPFAM" id="SSF54928">
    <property type="entry name" value="RNA-binding domain, RBD"/>
    <property type="match status" value="2"/>
</dbReference>
<accession>A0A814DLG3</accession>
<dbReference type="GO" id="GO:0003723">
    <property type="term" value="F:RNA binding"/>
    <property type="evidence" value="ECO:0007669"/>
    <property type="project" value="UniProtKB-UniRule"/>
</dbReference>
<proteinExistence type="predicted"/>
<feature type="compositionally biased region" description="Basic and acidic residues" evidence="2">
    <location>
        <begin position="89"/>
        <end position="106"/>
    </location>
</feature>
<name>A0A814DLG3_9BILA</name>
<dbReference type="PANTHER" id="PTHR48034">
    <property type="entry name" value="TRANSFORMER-2 SEX-DETERMINING PROTEIN-RELATED"/>
    <property type="match status" value="1"/>
</dbReference>
<dbReference type="Pfam" id="PF00076">
    <property type="entry name" value="RRM_1"/>
    <property type="match status" value="2"/>
</dbReference>
<evidence type="ECO:0000256" key="2">
    <source>
        <dbReference type="SAM" id="MobiDB-lite"/>
    </source>
</evidence>
<feature type="compositionally biased region" description="Basic residues" evidence="2">
    <location>
        <begin position="259"/>
        <end position="269"/>
    </location>
</feature>